<evidence type="ECO:0008006" key="4">
    <source>
        <dbReference type="Google" id="ProtNLM"/>
    </source>
</evidence>
<dbReference type="Proteomes" id="UP000078544">
    <property type="component" value="Unassembled WGS sequence"/>
</dbReference>
<reference evidence="2 3" key="1">
    <citation type="journal article" date="2016" name="Genome Biol. Evol.">
        <title>Divergent and convergent evolution of fungal pathogenicity.</title>
        <authorList>
            <person name="Shang Y."/>
            <person name="Xiao G."/>
            <person name="Zheng P."/>
            <person name="Cen K."/>
            <person name="Zhan S."/>
            <person name="Wang C."/>
        </authorList>
    </citation>
    <scope>NUCLEOTIDE SEQUENCE [LARGE SCALE GENOMIC DNA]</scope>
    <source>
        <strain evidence="2 3">RCEF 2490</strain>
    </source>
</reference>
<feature type="region of interest" description="Disordered" evidence="1">
    <location>
        <begin position="150"/>
        <end position="169"/>
    </location>
</feature>
<feature type="compositionally biased region" description="Acidic residues" evidence="1">
    <location>
        <begin position="18"/>
        <end position="28"/>
    </location>
</feature>
<evidence type="ECO:0000256" key="1">
    <source>
        <dbReference type="SAM" id="MobiDB-lite"/>
    </source>
</evidence>
<sequence>MVKHQRRSHQRGLHPNDILDDCTSESDMGESPPTPGQTMAWPMQGAMGYPAMAHSHPMHRAATFADFGHQMHPYGMAHPLPGRHSVPAEGQDPSLQMVQRNTGMPPQPYYVIDQNNPGIATMNTNVSAAYQIPRQQVERPALDMTYNTGSMPSLSSSPASFSPASGHSPAMQDGMYTHQSTAAAAQYGLQEAATVEQQGNMVYAQQMQQAHNAQPEGQWAYHYQPPVEVATIGQIPAFGSGVYDMYSGPKIEFDDPTMQLPSSRVETM</sequence>
<proteinExistence type="predicted"/>
<evidence type="ECO:0000313" key="2">
    <source>
        <dbReference type="EMBL" id="KZZ91513.1"/>
    </source>
</evidence>
<evidence type="ECO:0000313" key="3">
    <source>
        <dbReference type="Proteomes" id="UP000078544"/>
    </source>
</evidence>
<name>A0A162ICJ5_9HYPO</name>
<keyword evidence="3" id="KW-1185">Reference proteome</keyword>
<feature type="region of interest" description="Disordered" evidence="1">
    <location>
        <begin position="1"/>
        <end position="36"/>
    </location>
</feature>
<protein>
    <recommendedName>
        <fullName evidence="4">C2H2 finger domain protein</fullName>
    </recommendedName>
</protein>
<organism evidence="2 3">
    <name type="scientific">Moelleriella libera RCEF 2490</name>
    <dbReference type="NCBI Taxonomy" id="1081109"/>
    <lineage>
        <taxon>Eukaryota</taxon>
        <taxon>Fungi</taxon>
        <taxon>Dikarya</taxon>
        <taxon>Ascomycota</taxon>
        <taxon>Pezizomycotina</taxon>
        <taxon>Sordariomycetes</taxon>
        <taxon>Hypocreomycetidae</taxon>
        <taxon>Hypocreales</taxon>
        <taxon>Clavicipitaceae</taxon>
        <taxon>Moelleriella</taxon>
    </lineage>
</organism>
<dbReference type="STRING" id="1081109.A0A162ICJ5"/>
<comment type="caution">
    <text evidence="2">The sequence shown here is derived from an EMBL/GenBank/DDBJ whole genome shotgun (WGS) entry which is preliminary data.</text>
</comment>
<gene>
    <name evidence="2" type="ORF">AAL_06749</name>
</gene>
<accession>A0A162ICJ5</accession>
<dbReference type="EMBL" id="AZGY01000018">
    <property type="protein sequence ID" value="KZZ91513.1"/>
    <property type="molecule type" value="Genomic_DNA"/>
</dbReference>
<dbReference type="AlphaFoldDB" id="A0A162ICJ5"/>
<feature type="compositionally biased region" description="Basic residues" evidence="1">
    <location>
        <begin position="1"/>
        <end position="12"/>
    </location>
</feature>
<dbReference type="OrthoDB" id="3437960at2759"/>